<organism evidence="1 2">
    <name type="scientific">Metabacillus fastidiosus</name>
    <dbReference type="NCBI Taxonomy" id="1458"/>
    <lineage>
        <taxon>Bacteria</taxon>
        <taxon>Bacillati</taxon>
        <taxon>Bacillota</taxon>
        <taxon>Bacilli</taxon>
        <taxon>Bacillales</taxon>
        <taxon>Bacillaceae</taxon>
        <taxon>Metabacillus</taxon>
    </lineage>
</organism>
<evidence type="ECO:0000313" key="1">
    <source>
        <dbReference type="EMBL" id="MED4402060.1"/>
    </source>
</evidence>
<sequence>MSIPLNSFTVIKYHSDDIQIKRGEFNPKYYFKQYSIADGYKLAVCVEADDFPEEIEYVNLIDLYKKLSSYTFDDI</sequence>
<dbReference type="EMBL" id="JARTFS010000009">
    <property type="protein sequence ID" value="MED4402060.1"/>
    <property type="molecule type" value="Genomic_DNA"/>
</dbReference>
<accession>A0ABU6NY83</accession>
<evidence type="ECO:0000313" key="2">
    <source>
        <dbReference type="Proteomes" id="UP001342826"/>
    </source>
</evidence>
<reference evidence="1 2" key="1">
    <citation type="submission" date="2023-03" db="EMBL/GenBank/DDBJ databases">
        <title>Bacillus Genome Sequencing.</title>
        <authorList>
            <person name="Dunlap C."/>
        </authorList>
    </citation>
    <scope>NUCLEOTIDE SEQUENCE [LARGE SCALE GENOMIC DNA]</scope>
    <source>
        <strain evidence="1 2">NRS-1717</strain>
    </source>
</reference>
<dbReference type="Gene3D" id="3.90.470.20">
    <property type="entry name" value="4'-phosphopantetheinyl transferase domain"/>
    <property type="match status" value="2"/>
</dbReference>
<keyword evidence="2" id="KW-1185">Reference proteome</keyword>
<name>A0ABU6NY83_9BACI</name>
<dbReference type="InterPro" id="IPR037143">
    <property type="entry name" value="4-PPantetheinyl_Trfase_dom_sf"/>
</dbReference>
<proteinExistence type="predicted"/>
<protein>
    <submittedName>
        <fullName evidence="1">Uncharacterized protein</fullName>
    </submittedName>
</protein>
<dbReference type="Proteomes" id="UP001342826">
    <property type="component" value="Unassembled WGS sequence"/>
</dbReference>
<gene>
    <name evidence="1" type="ORF">P9271_12115</name>
</gene>
<comment type="caution">
    <text evidence="1">The sequence shown here is derived from an EMBL/GenBank/DDBJ whole genome shotgun (WGS) entry which is preliminary data.</text>
</comment>
<dbReference type="RefSeq" id="WP_066230120.1">
    <property type="nucleotide sequence ID" value="NZ_JARTFS010000009.1"/>
</dbReference>